<proteinExistence type="predicted"/>
<evidence type="ECO:0000313" key="1">
    <source>
        <dbReference type="EMBL" id="MDI2091409.1"/>
    </source>
</evidence>
<accession>A0ABT6Q4I4</accession>
<dbReference type="EMBL" id="JASBAO010000001">
    <property type="protein sequence ID" value="MDI2091409.1"/>
    <property type="molecule type" value="Genomic_DNA"/>
</dbReference>
<comment type="caution">
    <text evidence="1">The sequence shown here is derived from an EMBL/GenBank/DDBJ whole genome shotgun (WGS) entry which is preliminary data.</text>
</comment>
<sequence length="117" mass="13735">MLFNAHISNCSLQLERDVHIIQVDLNPLSKKHLNQGMENLRKLWERFTYTDQSTPMSDKPVQQYKLDIKSLSKIKCFLTFHFFMVGRTTEAIFIVLLEQLSDTTQLTAHRHSLTEIK</sequence>
<gene>
    <name evidence="1" type="ORF">QJV27_08505</name>
</gene>
<reference evidence="1" key="1">
    <citation type="submission" date="2023-05" db="EMBL/GenBank/DDBJ databases">
        <title>Whole genome sequence of Commensalibacter sp.</title>
        <authorList>
            <person name="Charoenyingcharoen P."/>
            <person name="Yukphan P."/>
        </authorList>
    </citation>
    <scope>NUCLEOTIDE SEQUENCE</scope>
    <source>
        <strain evidence="1">TBRC 16381</strain>
    </source>
</reference>
<protein>
    <submittedName>
        <fullName evidence="1">Uncharacterized protein</fullName>
    </submittedName>
</protein>
<name>A0ABT6Q4I4_9PROT</name>
<dbReference type="Proteomes" id="UP001431634">
    <property type="component" value="Unassembled WGS sequence"/>
</dbReference>
<dbReference type="RefSeq" id="WP_281448505.1">
    <property type="nucleotide sequence ID" value="NZ_JASBAO010000001.1"/>
</dbReference>
<evidence type="ECO:0000313" key="2">
    <source>
        <dbReference type="Proteomes" id="UP001431634"/>
    </source>
</evidence>
<keyword evidence="2" id="KW-1185">Reference proteome</keyword>
<organism evidence="1 2">
    <name type="scientific">Commensalibacter oyaizuii</name>
    <dbReference type="NCBI Taxonomy" id="3043873"/>
    <lineage>
        <taxon>Bacteria</taxon>
        <taxon>Pseudomonadati</taxon>
        <taxon>Pseudomonadota</taxon>
        <taxon>Alphaproteobacteria</taxon>
        <taxon>Acetobacterales</taxon>
        <taxon>Acetobacteraceae</taxon>
    </lineage>
</organism>